<accession>A0ABR7HUI5</accession>
<dbReference type="Gene3D" id="3.40.430.10">
    <property type="entry name" value="Dihydrofolate Reductase, subunit A"/>
    <property type="match status" value="1"/>
</dbReference>
<evidence type="ECO:0000313" key="2">
    <source>
        <dbReference type="Proteomes" id="UP000660021"/>
    </source>
</evidence>
<keyword evidence="2" id="KW-1185">Reference proteome</keyword>
<evidence type="ECO:0000313" key="1">
    <source>
        <dbReference type="EMBL" id="MBC5731197.1"/>
    </source>
</evidence>
<reference evidence="1 2" key="1">
    <citation type="submission" date="2020-08" db="EMBL/GenBank/DDBJ databases">
        <title>Genome public.</title>
        <authorList>
            <person name="Liu C."/>
            <person name="Sun Q."/>
        </authorList>
    </citation>
    <scope>NUCLEOTIDE SEQUENCE [LARGE SCALE GENOMIC DNA]</scope>
    <source>
        <strain evidence="1 2">New-38</strain>
    </source>
</reference>
<comment type="caution">
    <text evidence="1">The sequence shown here is derived from an EMBL/GenBank/DDBJ whole genome shotgun (WGS) entry which is preliminary data.</text>
</comment>
<dbReference type="InterPro" id="IPR024072">
    <property type="entry name" value="DHFR-like_dom_sf"/>
</dbReference>
<dbReference type="SUPFAM" id="SSF53597">
    <property type="entry name" value="Dihydrofolate reductase-like"/>
    <property type="match status" value="1"/>
</dbReference>
<protein>
    <submittedName>
        <fullName evidence="1">Pyrimidine reductase</fullName>
    </submittedName>
</protein>
<proteinExistence type="predicted"/>
<name>A0ABR7HUI5_9FIRM</name>
<dbReference type="Proteomes" id="UP000660021">
    <property type="component" value="Unassembled WGS sequence"/>
</dbReference>
<dbReference type="EMBL" id="JACOPR010000006">
    <property type="protein sequence ID" value="MBC5731197.1"/>
    <property type="molecule type" value="Genomic_DNA"/>
</dbReference>
<sequence length="326" mass="36310">MEKFVTMDFPVEQIRLTPLMRDEEALAAIRAISPDAPTPEKIRQVYSDVYFPPAPADRPYLFASIVESVDGKISFTDDRHGEKIAGNNFRDPDGALADFWVLNMLRFYADGVIIGARTLHTNEVMWANCFDEELASLRTTQMGMKHYCPAHIVVSFDGTDLLFDHMLFDVDAPVVVATSPDGLEYVRAHCPWSFRALGPYTSAEEVDVDAVQAAAASGERIVLATGTGAVTDGLAMLKVLKYLGMERVMVESPSYMTYLMSIEAMDEMFMNYSTVFAAGQVGFGAFLHFGAEEHPHSDFLSIALHEKNFICTRQKMIYGLRRGAEK</sequence>
<organism evidence="1 2">
    <name type="scientific">Pseudoflavonifractor hominis</name>
    <dbReference type="NCBI Taxonomy" id="2763059"/>
    <lineage>
        <taxon>Bacteria</taxon>
        <taxon>Bacillati</taxon>
        <taxon>Bacillota</taxon>
        <taxon>Clostridia</taxon>
        <taxon>Eubacteriales</taxon>
        <taxon>Oscillospiraceae</taxon>
        <taxon>Pseudoflavonifractor</taxon>
    </lineage>
</organism>
<dbReference type="RefSeq" id="WP_186963919.1">
    <property type="nucleotide sequence ID" value="NZ_JACOPR010000006.1"/>
</dbReference>
<gene>
    <name evidence="1" type="ORF">H8S34_10190</name>
</gene>